<accession>A0ACA9QID0</accession>
<comment type="caution">
    <text evidence="1">The sequence shown here is derived from an EMBL/GenBank/DDBJ whole genome shotgun (WGS) entry which is preliminary data.</text>
</comment>
<evidence type="ECO:0000313" key="2">
    <source>
        <dbReference type="Proteomes" id="UP000789702"/>
    </source>
</evidence>
<dbReference type="Proteomes" id="UP000789702">
    <property type="component" value="Unassembled WGS sequence"/>
</dbReference>
<evidence type="ECO:0000313" key="1">
    <source>
        <dbReference type="EMBL" id="CAG8754049.1"/>
    </source>
</evidence>
<proteinExistence type="predicted"/>
<sequence length="52" mass="5968">QNATETTKENGGNVAKITSKSLKKHRQNDKTELLKETTKHQKRRRKHAVNGK</sequence>
<reference evidence="1" key="1">
    <citation type="submission" date="2021-06" db="EMBL/GenBank/DDBJ databases">
        <authorList>
            <person name="Kallberg Y."/>
            <person name="Tangrot J."/>
            <person name="Rosling A."/>
        </authorList>
    </citation>
    <scope>NUCLEOTIDE SEQUENCE</scope>
    <source>
        <strain evidence="1">IL203A</strain>
    </source>
</reference>
<organism evidence="1 2">
    <name type="scientific">Dentiscutata heterogama</name>
    <dbReference type="NCBI Taxonomy" id="1316150"/>
    <lineage>
        <taxon>Eukaryota</taxon>
        <taxon>Fungi</taxon>
        <taxon>Fungi incertae sedis</taxon>
        <taxon>Mucoromycota</taxon>
        <taxon>Glomeromycotina</taxon>
        <taxon>Glomeromycetes</taxon>
        <taxon>Diversisporales</taxon>
        <taxon>Gigasporaceae</taxon>
        <taxon>Dentiscutata</taxon>
    </lineage>
</organism>
<name>A0ACA9QID0_9GLOM</name>
<gene>
    <name evidence="1" type="ORF">DHETER_LOCUS14823</name>
</gene>
<dbReference type="EMBL" id="CAJVPU010047646">
    <property type="protein sequence ID" value="CAG8754049.1"/>
    <property type="molecule type" value="Genomic_DNA"/>
</dbReference>
<protein>
    <submittedName>
        <fullName evidence="1">13617_t:CDS:1</fullName>
    </submittedName>
</protein>
<feature type="non-terminal residue" evidence="1">
    <location>
        <position position="1"/>
    </location>
</feature>
<keyword evidence="2" id="KW-1185">Reference proteome</keyword>
<feature type="non-terminal residue" evidence="1">
    <location>
        <position position="52"/>
    </location>
</feature>